<protein>
    <recommendedName>
        <fullName evidence="2">site-specific DNA-methyltransferase (adenine-specific)</fullName>
        <ecNumber evidence="2">2.1.1.72</ecNumber>
    </recommendedName>
</protein>
<dbReference type="OrthoDB" id="9806213at2"/>
<dbReference type="GO" id="GO:0009307">
    <property type="term" value="P:DNA restriction-modification system"/>
    <property type="evidence" value="ECO:0007669"/>
    <property type="project" value="UniProtKB-KW"/>
</dbReference>
<dbReference type="Pfam" id="PF02384">
    <property type="entry name" value="N6_Mtase"/>
    <property type="match status" value="1"/>
</dbReference>
<evidence type="ECO:0000256" key="4">
    <source>
        <dbReference type="ARBA" id="ARBA00022679"/>
    </source>
</evidence>
<dbReference type="Gene3D" id="3.40.50.150">
    <property type="entry name" value="Vaccinia Virus protein VP39"/>
    <property type="match status" value="1"/>
</dbReference>
<dbReference type="PRINTS" id="PR00507">
    <property type="entry name" value="N12N6MTFRASE"/>
</dbReference>
<comment type="catalytic activity">
    <reaction evidence="7">
        <text>a 2'-deoxyadenosine in DNA + S-adenosyl-L-methionine = an N(6)-methyl-2'-deoxyadenosine in DNA + S-adenosyl-L-homocysteine + H(+)</text>
        <dbReference type="Rhea" id="RHEA:15197"/>
        <dbReference type="Rhea" id="RHEA-COMP:12418"/>
        <dbReference type="Rhea" id="RHEA-COMP:12419"/>
        <dbReference type="ChEBI" id="CHEBI:15378"/>
        <dbReference type="ChEBI" id="CHEBI:57856"/>
        <dbReference type="ChEBI" id="CHEBI:59789"/>
        <dbReference type="ChEBI" id="CHEBI:90615"/>
        <dbReference type="ChEBI" id="CHEBI:90616"/>
        <dbReference type="EC" id="2.1.1.72"/>
    </reaction>
</comment>
<reference evidence="11" key="1">
    <citation type="submission" date="2018-06" db="EMBL/GenBank/DDBJ databases">
        <authorList>
            <person name="Khan S.A."/>
        </authorList>
    </citation>
    <scope>NUCLEOTIDE SEQUENCE [LARGE SCALE GENOMIC DNA]</scope>
    <source>
        <strain evidence="11">DB-1506</strain>
    </source>
</reference>
<dbReference type="InterPro" id="IPR002052">
    <property type="entry name" value="DNA_methylase_N6_adenine_CS"/>
</dbReference>
<evidence type="ECO:0000313" key="10">
    <source>
        <dbReference type="EMBL" id="RAI54118.1"/>
    </source>
</evidence>
<dbReference type="CDD" id="cd02440">
    <property type="entry name" value="AdoMet_MTases"/>
    <property type="match status" value="1"/>
</dbReference>
<comment type="caution">
    <text evidence="10">The sequence shown here is derived from an EMBL/GenBank/DDBJ whole genome shotgun (WGS) entry which is preliminary data.</text>
</comment>
<evidence type="ECO:0000313" key="11">
    <source>
        <dbReference type="Proteomes" id="UP000249065"/>
    </source>
</evidence>
<accession>A0A327M272</accession>
<evidence type="ECO:0000259" key="9">
    <source>
        <dbReference type="Pfam" id="PF12161"/>
    </source>
</evidence>
<gene>
    <name evidence="10" type="ORF">DOO78_26320</name>
</gene>
<keyword evidence="11" id="KW-1185">Reference proteome</keyword>
<keyword evidence="3 10" id="KW-0489">Methyltransferase</keyword>
<evidence type="ECO:0000259" key="8">
    <source>
        <dbReference type="Pfam" id="PF02384"/>
    </source>
</evidence>
<evidence type="ECO:0000256" key="1">
    <source>
        <dbReference type="ARBA" id="ARBA00006594"/>
    </source>
</evidence>
<proteinExistence type="inferred from homology"/>
<evidence type="ECO:0000256" key="2">
    <source>
        <dbReference type="ARBA" id="ARBA00011900"/>
    </source>
</evidence>
<dbReference type="GO" id="GO:0003677">
    <property type="term" value="F:DNA binding"/>
    <property type="evidence" value="ECO:0007669"/>
    <property type="project" value="InterPro"/>
</dbReference>
<keyword evidence="6" id="KW-0680">Restriction system</keyword>
<organism evidence="10 11">
    <name type="scientific">Roseicella frigidaeris</name>
    <dbReference type="NCBI Taxonomy" id="2230885"/>
    <lineage>
        <taxon>Bacteria</taxon>
        <taxon>Pseudomonadati</taxon>
        <taxon>Pseudomonadota</taxon>
        <taxon>Alphaproteobacteria</taxon>
        <taxon>Acetobacterales</taxon>
        <taxon>Roseomonadaceae</taxon>
        <taxon>Roseicella</taxon>
    </lineage>
</organism>
<evidence type="ECO:0000256" key="5">
    <source>
        <dbReference type="ARBA" id="ARBA00022691"/>
    </source>
</evidence>
<dbReference type="SUPFAM" id="SSF53335">
    <property type="entry name" value="S-adenosyl-L-methionine-dependent methyltransferases"/>
    <property type="match status" value="1"/>
</dbReference>
<sequence length="483" mass="53948">MSETENVLTAKVWNLAHVMNNAGVGSGDYVEQVTYLLFLKLDAEREEDGLPSLLPEDCRWARLAALSGRELAQHYARMLETLAGQPGLVGTIYTRARNTIEEPAHLHRLVRMIGAESWSGFGVDVKGAIYESLLERTASDTKSGAGQYFTPRPVIQACVEVVDPRPGQTICDPACGTAGFLLAAFEHMRQKPEARDRETGRKMREEGFTGYDIVAGVARLAAMNLYLHGLGRADVTPIHRADALLADPGRRWDVILTNPPFGRRQSIQVFTGDGEAETEREDYQRPDFNVTTGNKQLNFVQHIMTVLAPGGVAAVVLPDNVLFEGGAGEKIRRRLLDEFECHTLLRLPTGIFYRQGVKANVLFFEARPRRKEPWTEALWVYDLRTNKRFTLKERPLRDADMAEFVSLAKLSARAKRQETERFKRFTYAELAAREKLDLNLTWLREEGATDPASLPPPAEIAASIAEDLEAALARFRAVATRLG</sequence>
<dbReference type="AlphaFoldDB" id="A0A327M272"/>
<keyword evidence="4 10" id="KW-0808">Transferase</keyword>
<evidence type="ECO:0000256" key="3">
    <source>
        <dbReference type="ARBA" id="ARBA00022603"/>
    </source>
</evidence>
<dbReference type="InterPro" id="IPR003356">
    <property type="entry name" value="DNA_methylase_A-5"/>
</dbReference>
<dbReference type="PROSITE" id="PS00092">
    <property type="entry name" value="N6_MTASE"/>
    <property type="match status" value="1"/>
</dbReference>
<dbReference type="Proteomes" id="UP000249065">
    <property type="component" value="Unassembled WGS sequence"/>
</dbReference>
<evidence type="ECO:0000256" key="6">
    <source>
        <dbReference type="ARBA" id="ARBA00022747"/>
    </source>
</evidence>
<dbReference type="InterPro" id="IPR038333">
    <property type="entry name" value="T1MK-like_N_sf"/>
</dbReference>
<dbReference type="Pfam" id="PF12161">
    <property type="entry name" value="HsdM_N"/>
    <property type="match status" value="1"/>
</dbReference>
<dbReference type="InterPro" id="IPR022749">
    <property type="entry name" value="D12N6_MeTrfase_N"/>
</dbReference>
<name>A0A327M272_9PROT</name>
<keyword evidence="5" id="KW-0949">S-adenosyl-L-methionine</keyword>
<dbReference type="InterPro" id="IPR029063">
    <property type="entry name" value="SAM-dependent_MTases_sf"/>
</dbReference>
<dbReference type="EMBL" id="QLIX01000055">
    <property type="protein sequence ID" value="RAI54118.1"/>
    <property type="molecule type" value="Genomic_DNA"/>
</dbReference>
<feature type="domain" description="N6 adenine-specific DNA methyltransferase N-terminal" evidence="9">
    <location>
        <begin position="8"/>
        <end position="113"/>
    </location>
</feature>
<feature type="domain" description="DNA methylase adenine-specific" evidence="8">
    <location>
        <begin position="124"/>
        <end position="417"/>
    </location>
</feature>
<evidence type="ECO:0000256" key="7">
    <source>
        <dbReference type="ARBA" id="ARBA00047942"/>
    </source>
</evidence>
<dbReference type="PANTHER" id="PTHR42933">
    <property type="entry name" value="SLR6095 PROTEIN"/>
    <property type="match status" value="1"/>
</dbReference>
<dbReference type="GO" id="GO:0009007">
    <property type="term" value="F:site-specific DNA-methyltransferase (adenine-specific) activity"/>
    <property type="evidence" value="ECO:0007669"/>
    <property type="project" value="UniProtKB-EC"/>
</dbReference>
<dbReference type="RefSeq" id="WP_111472850.1">
    <property type="nucleotide sequence ID" value="NZ_QLIX01000055.1"/>
</dbReference>
<dbReference type="EC" id="2.1.1.72" evidence="2"/>
<dbReference type="Gene3D" id="1.20.1260.30">
    <property type="match status" value="1"/>
</dbReference>
<comment type="similarity">
    <text evidence="1">Belongs to the N(4)/N(6)-methyltransferase family.</text>
</comment>
<dbReference type="InterPro" id="IPR051537">
    <property type="entry name" value="DNA_Adenine_Mtase"/>
</dbReference>
<dbReference type="GO" id="GO:0032259">
    <property type="term" value="P:methylation"/>
    <property type="evidence" value="ECO:0007669"/>
    <property type="project" value="UniProtKB-KW"/>
</dbReference>
<dbReference type="GO" id="GO:0008170">
    <property type="term" value="F:N-methyltransferase activity"/>
    <property type="evidence" value="ECO:0007669"/>
    <property type="project" value="InterPro"/>
</dbReference>
<dbReference type="PANTHER" id="PTHR42933:SF4">
    <property type="entry name" value="TYPE I RESTRICTION ENZYME ECOKI METHYLASE SUBUNIT"/>
    <property type="match status" value="1"/>
</dbReference>